<dbReference type="AlphaFoldDB" id="A0A849A4A1"/>
<reference evidence="8 9" key="1">
    <citation type="submission" date="2020-05" db="EMBL/GenBank/DDBJ databases">
        <title>Nakamurella sp. DB0629 isolated from air conditioner.</title>
        <authorList>
            <person name="Kim D.H."/>
            <person name="Kim D.-U."/>
        </authorList>
    </citation>
    <scope>NUCLEOTIDE SEQUENCE [LARGE SCALE GENOMIC DNA]</scope>
    <source>
        <strain evidence="8 9">DB0629</strain>
    </source>
</reference>
<dbReference type="PANTHER" id="PTHR35007:SF4">
    <property type="entry name" value="CONSERVED TRANSMEMBRANE PROTEIN-RELATED"/>
    <property type="match status" value="1"/>
</dbReference>
<feature type="transmembrane region" description="Helical" evidence="6">
    <location>
        <begin position="251"/>
        <end position="270"/>
    </location>
</feature>
<keyword evidence="4 6" id="KW-1133">Transmembrane helix</keyword>
<dbReference type="GO" id="GO:0005886">
    <property type="term" value="C:plasma membrane"/>
    <property type="evidence" value="ECO:0007669"/>
    <property type="project" value="UniProtKB-SubCell"/>
</dbReference>
<evidence type="ECO:0000256" key="6">
    <source>
        <dbReference type="SAM" id="Phobius"/>
    </source>
</evidence>
<feature type="transmembrane region" description="Helical" evidence="6">
    <location>
        <begin position="218"/>
        <end position="239"/>
    </location>
</feature>
<accession>A0A849A4A1</accession>
<dbReference type="PANTHER" id="PTHR35007">
    <property type="entry name" value="INTEGRAL MEMBRANE PROTEIN-RELATED"/>
    <property type="match status" value="1"/>
</dbReference>
<feature type="transmembrane region" description="Helical" evidence="6">
    <location>
        <begin position="71"/>
        <end position="94"/>
    </location>
</feature>
<dbReference type="EMBL" id="JABEND010000002">
    <property type="protein sequence ID" value="NNG34887.1"/>
    <property type="molecule type" value="Genomic_DNA"/>
</dbReference>
<keyword evidence="3 6" id="KW-0812">Transmembrane</keyword>
<organism evidence="8 9">
    <name type="scientific">Nakamurella aerolata</name>
    <dbReference type="NCBI Taxonomy" id="1656892"/>
    <lineage>
        <taxon>Bacteria</taxon>
        <taxon>Bacillati</taxon>
        <taxon>Actinomycetota</taxon>
        <taxon>Actinomycetes</taxon>
        <taxon>Nakamurellales</taxon>
        <taxon>Nakamurellaceae</taxon>
        <taxon>Nakamurella</taxon>
    </lineage>
</organism>
<name>A0A849A4A1_9ACTN</name>
<dbReference type="RefSeq" id="WP_171198553.1">
    <property type="nucleotide sequence ID" value="NZ_JABEND010000002.1"/>
</dbReference>
<keyword evidence="5 6" id="KW-0472">Membrane</keyword>
<comment type="subcellular location">
    <subcellularLocation>
        <location evidence="1">Cell membrane</location>
        <topology evidence="1">Multi-pass membrane protein</topology>
    </subcellularLocation>
</comment>
<proteinExistence type="predicted"/>
<evidence type="ECO:0000256" key="2">
    <source>
        <dbReference type="ARBA" id="ARBA00022475"/>
    </source>
</evidence>
<evidence type="ECO:0000256" key="5">
    <source>
        <dbReference type="ARBA" id="ARBA00023136"/>
    </source>
</evidence>
<feature type="domain" description="Type II secretion system protein GspF" evidence="7">
    <location>
        <begin position="115"/>
        <end position="232"/>
    </location>
</feature>
<evidence type="ECO:0000313" key="8">
    <source>
        <dbReference type="EMBL" id="NNG34887.1"/>
    </source>
</evidence>
<keyword evidence="9" id="KW-1185">Reference proteome</keyword>
<gene>
    <name evidence="8" type="ORF">HKD39_03970</name>
</gene>
<dbReference type="Pfam" id="PF00482">
    <property type="entry name" value="T2SSF"/>
    <property type="match status" value="1"/>
</dbReference>
<sequence length="275" mass="28369">MVRPLLALLVVATALVLWPEQPALRRWRRLTGTLPPLGTGAGASRPSARIVAGWQRLPLPLGAALLAAPSAWWLFGALPAIAAGLIAATAATLIRGFRGARRERRLWAELAARVRMLTRELRSGSPPAAAAELVAAGAGADVAQQLHQLAAQARWGLQRPIGGPAPVRAVGRQLSAGLRLAVRSGVPWAALVESAAVDIDARVRVAEDRAAQVAGPRFSGYVLAALPVFGLLLGAGIGADPLAVLLGPAPGGVLLPVGVLLCCAGLLWSARITAR</sequence>
<evidence type="ECO:0000313" key="9">
    <source>
        <dbReference type="Proteomes" id="UP000562984"/>
    </source>
</evidence>
<dbReference type="InterPro" id="IPR018076">
    <property type="entry name" value="T2SS_GspF_dom"/>
</dbReference>
<evidence type="ECO:0000256" key="1">
    <source>
        <dbReference type="ARBA" id="ARBA00004651"/>
    </source>
</evidence>
<evidence type="ECO:0000256" key="3">
    <source>
        <dbReference type="ARBA" id="ARBA00022692"/>
    </source>
</evidence>
<protein>
    <submittedName>
        <fullName evidence="8">Secretion system protein</fullName>
    </submittedName>
</protein>
<comment type="caution">
    <text evidence="8">The sequence shown here is derived from an EMBL/GenBank/DDBJ whole genome shotgun (WGS) entry which is preliminary data.</text>
</comment>
<evidence type="ECO:0000256" key="4">
    <source>
        <dbReference type="ARBA" id="ARBA00022989"/>
    </source>
</evidence>
<keyword evidence="2" id="KW-1003">Cell membrane</keyword>
<dbReference type="Proteomes" id="UP000562984">
    <property type="component" value="Unassembled WGS sequence"/>
</dbReference>
<evidence type="ECO:0000259" key="7">
    <source>
        <dbReference type="Pfam" id="PF00482"/>
    </source>
</evidence>